<keyword evidence="4" id="KW-0067">ATP-binding</keyword>
<comment type="subcellular location">
    <subcellularLocation>
        <location evidence="1">Nucleus</location>
    </subcellularLocation>
</comment>
<dbReference type="InterPro" id="IPR027417">
    <property type="entry name" value="P-loop_NTPase"/>
</dbReference>
<evidence type="ECO:0000256" key="7">
    <source>
        <dbReference type="SAM" id="MobiDB-lite"/>
    </source>
</evidence>
<evidence type="ECO:0000256" key="3">
    <source>
        <dbReference type="ARBA" id="ARBA00022763"/>
    </source>
</evidence>
<keyword evidence="10" id="KW-1185">Reference proteome</keyword>
<dbReference type="PANTHER" id="PTHR46239:SF1">
    <property type="entry name" value="DNA REPAIR PROTEIN RAD51 HOMOLOG 3"/>
    <property type="match status" value="1"/>
</dbReference>
<dbReference type="GO" id="GO:0033063">
    <property type="term" value="C:Rad51B-Rad51C-Rad51D-XRCC2 complex"/>
    <property type="evidence" value="ECO:0007669"/>
    <property type="project" value="TreeGrafter"/>
</dbReference>
<evidence type="ECO:0000313" key="10">
    <source>
        <dbReference type="Proteomes" id="UP000001261"/>
    </source>
</evidence>
<reference evidence="10" key="2">
    <citation type="journal article" date="2010" name="Genome Res.">
        <title>Population genomic sequencing of Coccidioides fungi reveals recent hybridization and transposon control.</title>
        <authorList>
            <person name="Neafsey D.E."/>
            <person name="Barker B.M."/>
            <person name="Sharpton T.J."/>
            <person name="Stajich J.E."/>
            <person name="Park D.J."/>
            <person name="Whiston E."/>
            <person name="Hung C.-Y."/>
            <person name="McMahan C."/>
            <person name="White J."/>
            <person name="Sykes S."/>
            <person name="Heiman D."/>
            <person name="Young S."/>
            <person name="Zeng Q."/>
            <person name="Abouelleil A."/>
            <person name="Aftuck L."/>
            <person name="Bessette D."/>
            <person name="Brown A."/>
            <person name="FitzGerald M."/>
            <person name="Lui A."/>
            <person name="Macdonald J.P."/>
            <person name="Priest M."/>
            <person name="Orbach M.J."/>
            <person name="Galgiani J.N."/>
            <person name="Kirkland T.N."/>
            <person name="Cole G.T."/>
            <person name="Birren B.W."/>
            <person name="Henn M.R."/>
            <person name="Taylor J.W."/>
            <person name="Rounsley S.D."/>
        </authorList>
    </citation>
    <scope>GENOME REANNOTATION</scope>
    <source>
        <strain evidence="10">RS</strain>
    </source>
</reference>
<keyword evidence="6" id="KW-0539">Nucleus</keyword>
<dbReference type="GO" id="GO:0005524">
    <property type="term" value="F:ATP binding"/>
    <property type="evidence" value="ECO:0007669"/>
    <property type="project" value="UniProtKB-KW"/>
</dbReference>
<dbReference type="AlphaFoldDB" id="J3K4Y0"/>
<gene>
    <name evidence="9" type="ORF">CIMG_08156</name>
</gene>
<dbReference type="Gene3D" id="3.40.50.300">
    <property type="entry name" value="P-loop containing nucleotide triphosphate hydrolases"/>
    <property type="match status" value="1"/>
</dbReference>
<proteinExistence type="predicted"/>
<dbReference type="KEGG" id="cim:CIMG_08156"/>
<evidence type="ECO:0000313" key="9">
    <source>
        <dbReference type="EMBL" id="EAS29410.3"/>
    </source>
</evidence>
<dbReference type="EMBL" id="GG704913">
    <property type="protein sequence ID" value="EAS29410.3"/>
    <property type="molecule type" value="Genomic_DNA"/>
</dbReference>
<dbReference type="GeneID" id="4560454"/>
<dbReference type="GO" id="GO:0033065">
    <property type="term" value="C:Rad51C-XRCC3 complex"/>
    <property type="evidence" value="ECO:0007669"/>
    <property type="project" value="TreeGrafter"/>
</dbReference>
<dbReference type="GO" id="GO:0000707">
    <property type="term" value="P:meiotic DNA recombinase assembly"/>
    <property type="evidence" value="ECO:0007669"/>
    <property type="project" value="TreeGrafter"/>
</dbReference>
<dbReference type="SUPFAM" id="SSF52540">
    <property type="entry name" value="P-loop containing nucleoside triphosphate hydrolases"/>
    <property type="match status" value="1"/>
</dbReference>
<dbReference type="GO" id="GO:0008821">
    <property type="term" value="F:crossover junction DNA endonuclease activity"/>
    <property type="evidence" value="ECO:0007669"/>
    <property type="project" value="TreeGrafter"/>
</dbReference>
<dbReference type="InterPro" id="IPR020588">
    <property type="entry name" value="RecA_ATP-bd"/>
</dbReference>
<reference evidence="10" key="1">
    <citation type="journal article" date="2009" name="Genome Res.">
        <title>Comparative genomic analyses of the human fungal pathogens Coccidioides and their relatives.</title>
        <authorList>
            <person name="Sharpton T.J."/>
            <person name="Stajich J.E."/>
            <person name="Rounsley S.D."/>
            <person name="Gardner M.J."/>
            <person name="Wortman J.R."/>
            <person name="Jordar V.S."/>
            <person name="Maiti R."/>
            <person name="Kodira C.D."/>
            <person name="Neafsey D.E."/>
            <person name="Zeng Q."/>
            <person name="Hung C.-Y."/>
            <person name="McMahan C."/>
            <person name="Muszewska A."/>
            <person name="Grynberg M."/>
            <person name="Mandel M.A."/>
            <person name="Kellner E.M."/>
            <person name="Barker B.M."/>
            <person name="Galgiani J.N."/>
            <person name="Orbach M.J."/>
            <person name="Kirkland T.N."/>
            <person name="Cole G.T."/>
            <person name="Henn M.R."/>
            <person name="Birren B.W."/>
            <person name="Taylor J.W."/>
        </authorList>
    </citation>
    <scope>NUCLEOTIDE SEQUENCE [LARGE SCALE GENOMIC DNA]</scope>
    <source>
        <strain evidence="10">RS</strain>
    </source>
</reference>
<dbReference type="PROSITE" id="PS50162">
    <property type="entry name" value="RECA_2"/>
    <property type="match status" value="1"/>
</dbReference>
<evidence type="ECO:0000256" key="5">
    <source>
        <dbReference type="ARBA" id="ARBA00023204"/>
    </source>
</evidence>
<dbReference type="GO" id="GO:0000400">
    <property type="term" value="F:four-way junction DNA binding"/>
    <property type="evidence" value="ECO:0007669"/>
    <property type="project" value="TreeGrafter"/>
</dbReference>
<protein>
    <recommendedName>
        <fullName evidence="8">RecA family profile 1 domain-containing protein</fullName>
    </recommendedName>
</protein>
<dbReference type="CDD" id="cd01393">
    <property type="entry name" value="RecA-like"/>
    <property type="match status" value="1"/>
</dbReference>
<evidence type="ECO:0000256" key="1">
    <source>
        <dbReference type="ARBA" id="ARBA00004123"/>
    </source>
</evidence>
<sequence>MPWMGIAHHTMTIEDTAHFSSPESPRLRPLGDASCTKFGLPPVSLGSGGSVSTGLQRLDVALALPTEPQPSPFGLGLSQRCLYDSAGGDGPAGGVQRGEVTELVGPRASGKTVLAMSLAAEVLRSQRSVVWVDTAGPMCVSRLESLLHGKENVTEDGPSQATGRKSHLLQRLLHFHPLSLAHLVALVSHPPRGFPPENTGLIVIDSISCLFAAEFRPRLPKRLRETKLSRTEQAKLDKESRLYFNLIGSLVSDLRRLAVRFNCAVVVINEMASRFKPSTRPMLHEVISGFTWDAGVTTRVLLYWHWLPWEMRETTKGKGVRIAEVQKVGGMTLMGRSAKRIVPFTGLQEFLDEESISIPSSMKQSTPHGGMEKRKLDEFDSTPSHRPKLEPTIEIVSPDADDDDDEILDPLPGATEEDYEVPDSESEFDVDEMISIGSRTPSNQVEPDVELLVQHLDNEAVYE</sequence>
<dbReference type="InterPro" id="IPR052093">
    <property type="entry name" value="HR_Repair_Mediator"/>
</dbReference>
<evidence type="ECO:0000256" key="4">
    <source>
        <dbReference type="ARBA" id="ARBA00022840"/>
    </source>
</evidence>
<dbReference type="VEuPathDB" id="FungiDB:CIMG_08156"/>
<dbReference type="RefSeq" id="XP_001240993.2">
    <property type="nucleotide sequence ID" value="XM_001240992.2"/>
</dbReference>
<dbReference type="Proteomes" id="UP000001261">
    <property type="component" value="Unassembled WGS sequence"/>
</dbReference>
<organism evidence="9 10">
    <name type="scientific">Coccidioides immitis (strain RS)</name>
    <name type="common">Valley fever fungus</name>
    <dbReference type="NCBI Taxonomy" id="246410"/>
    <lineage>
        <taxon>Eukaryota</taxon>
        <taxon>Fungi</taxon>
        <taxon>Dikarya</taxon>
        <taxon>Ascomycota</taxon>
        <taxon>Pezizomycotina</taxon>
        <taxon>Eurotiomycetes</taxon>
        <taxon>Eurotiomycetidae</taxon>
        <taxon>Onygenales</taxon>
        <taxon>Onygenaceae</taxon>
        <taxon>Coccidioides</taxon>
    </lineage>
</organism>
<feature type="compositionally biased region" description="Acidic residues" evidence="7">
    <location>
        <begin position="415"/>
        <end position="428"/>
    </location>
</feature>
<keyword evidence="5" id="KW-0234">DNA repair</keyword>
<dbReference type="OrthoDB" id="5957327at2759"/>
<keyword evidence="2" id="KW-0547">Nucleotide-binding</keyword>
<evidence type="ECO:0000256" key="2">
    <source>
        <dbReference type="ARBA" id="ARBA00022741"/>
    </source>
</evidence>
<dbReference type="STRING" id="246410.J3K4Y0"/>
<accession>J3K4Y0</accession>
<dbReference type="OMA" id="IACNALR"/>
<dbReference type="GO" id="GO:0007131">
    <property type="term" value="P:reciprocal meiotic recombination"/>
    <property type="evidence" value="ECO:0007669"/>
    <property type="project" value="TreeGrafter"/>
</dbReference>
<dbReference type="InParanoid" id="J3K4Y0"/>
<feature type="domain" description="RecA family profile 1" evidence="8">
    <location>
        <begin position="67"/>
        <end position="271"/>
    </location>
</feature>
<name>J3K4Y0_COCIM</name>
<dbReference type="GO" id="GO:0140664">
    <property type="term" value="F:ATP-dependent DNA damage sensor activity"/>
    <property type="evidence" value="ECO:0007669"/>
    <property type="project" value="InterPro"/>
</dbReference>
<evidence type="ECO:0000259" key="8">
    <source>
        <dbReference type="PROSITE" id="PS50162"/>
    </source>
</evidence>
<keyword evidence="3" id="KW-0227">DNA damage</keyword>
<evidence type="ECO:0000256" key="6">
    <source>
        <dbReference type="ARBA" id="ARBA00023242"/>
    </source>
</evidence>
<feature type="compositionally biased region" description="Acidic residues" evidence="7">
    <location>
        <begin position="399"/>
        <end position="408"/>
    </location>
</feature>
<dbReference type="PANTHER" id="PTHR46239">
    <property type="entry name" value="DNA REPAIR PROTEIN RAD51 HOMOLOG 3 RAD51C"/>
    <property type="match status" value="1"/>
</dbReference>
<feature type="region of interest" description="Disordered" evidence="7">
    <location>
        <begin position="359"/>
        <end position="428"/>
    </location>
</feature>
<dbReference type="GO" id="GO:0005657">
    <property type="term" value="C:replication fork"/>
    <property type="evidence" value="ECO:0007669"/>
    <property type="project" value="TreeGrafter"/>
</dbReference>